<dbReference type="RefSeq" id="WP_015651326.1">
    <property type="nucleotide sequence ID" value="NC_020506.1"/>
</dbReference>
<dbReference type="HOGENOM" id="CLU_018385_1_0_11"/>
<dbReference type="STRING" id="1121353.H924_07265"/>
<dbReference type="AlphaFoldDB" id="M1UFE9"/>
<evidence type="ECO:0000313" key="4">
    <source>
        <dbReference type="Proteomes" id="UP000011760"/>
    </source>
</evidence>
<proteinExistence type="predicted"/>
<protein>
    <submittedName>
        <fullName evidence="3">Virulence-associated E family protein</fullName>
    </submittedName>
</protein>
<name>M1UFE9_9CORY</name>
<feature type="region of interest" description="Disordered" evidence="1">
    <location>
        <begin position="362"/>
        <end position="389"/>
    </location>
</feature>
<sequence>MRQQRELKISTAPRRTSTHWNNKTTDKQALINQLCQPQPINHTVDQYHSLPKGEKDQAKDVGGYVGGHLKEGIRRKGHAYTRSFITLDLDEAPLDLIDKLHTTWSHAWFATTTASHTPQNPRWRIIIWLTRDITSDEYSAIARKLAQQINPDLTWIDPTTYQAERFMYWSATCTDGEFLTATSPKEAADLDPDTILNTYDNWQDLTTWPGVSTEEARRIQHAGTHVEDPRTKPGIIGAFNRAYTITQAIHTFLPEIYKPGTTKNRYTYTGGSSSNGLIIYDNGLHAYSQHATDPASEQMVNAFDLVRIHLHGHLDTDTKPNTPINKLPSYQAMTDHALGDHKTKQENAAETAQKIRSMFTPIPQQTPTAGAKEPPTEPLTAEDEEPTNDTFDWLTTLDTKRDGGFADTLKNFTTIFTHDPRYNHLSWNAHKETLTVQDPQALPWKQTKPGWTTNDLAQLHTSIEENYKGLYAPTKVETALLATASDRSFHPVRDYFNNLLTWDGIPRLDTLLIDYLGAQDTPYIRAITRKTLIAAIRRTFRPGTKFDTVLVLAGPQGAGKSTIFAKLAGEWFSDSLTITDMKDKTGAEKLAGVLIMELAELAGMRKMDAETLKGFISRTDDKYRPAFGRTVEEHPRQGIIVGSTNAKEGFLRDATGGRRFWVADVTGNGIQKTWDMDPYTIDQIWAEAITHEKKGEVLYLEGEIAETAMHHQKEAIEADDRVGLVMDYLARALPPSWEELPLAARIQWLDSESLPSMYDNSIDWNKGVIARDSVSKIEIWAECFKRRPEDMERADSHAISSIMAQIDGWQDNGTRKRVGPYGRQRVFDKVGVDIRKLATG</sequence>
<evidence type="ECO:0000313" key="3">
    <source>
        <dbReference type="EMBL" id="AGG66895.1"/>
    </source>
</evidence>
<dbReference type="Proteomes" id="UP000011760">
    <property type="component" value="Chromosome"/>
</dbReference>
<dbReference type="PANTHER" id="PTHR34985:SF1">
    <property type="entry name" value="SLR0554 PROTEIN"/>
    <property type="match status" value="1"/>
</dbReference>
<accession>M1UFE9</accession>
<feature type="domain" description="Virulence-associated protein E-like" evidence="2">
    <location>
        <begin position="500"/>
        <end position="714"/>
    </location>
</feature>
<reference evidence="3 4" key="1">
    <citation type="submission" date="2013-02" db="EMBL/GenBank/DDBJ databases">
        <title>The complete genome sequence of Corynebacterium callunae DSM 20147.</title>
        <authorList>
            <person name="Ruckert C."/>
            <person name="Albersmeier A."/>
            <person name="Kalinowski J."/>
        </authorList>
    </citation>
    <scope>NUCLEOTIDE SEQUENCE [LARGE SCALE GENOMIC DNA]</scope>
    <source>
        <strain evidence="3 4">DSM 20147</strain>
    </source>
</reference>
<gene>
    <name evidence="3" type="ORF">H924_07265</name>
</gene>
<dbReference type="Pfam" id="PF05272">
    <property type="entry name" value="VapE-like_dom"/>
    <property type="match status" value="1"/>
</dbReference>
<organism evidence="3 4">
    <name type="scientific">Corynebacterium callunae DSM 20147</name>
    <dbReference type="NCBI Taxonomy" id="1121353"/>
    <lineage>
        <taxon>Bacteria</taxon>
        <taxon>Bacillati</taxon>
        <taxon>Actinomycetota</taxon>
        <taxon>Actinomycetes</taxon>
        <taxon>Mycobacteriales</taxon>
        <taxon>Corynebacteriaceae</taxon>
        <taxon>Corynebacterium</taxon>
    </lineage>
</organism>
<evidence type="ECO:0000256" key="1">
    <source>
        <dbReference type="SAM" id="MobiDB-lite"/>
    </source>
</evidence>
<dbReference type="eggNOG" id="COG5545">
    <property type="taxonomic scope" value="Bacteria"/>
</dbReference>
<dbReference type="KEGG" id="ccn:H924_07265"/>
<dbReference type="PANTHER" id="PTHR34985">
    <property type="entry name" value="SLR0554 PROTEIN"/>
    <property type="match status" value="1"/>
</dbReference>
<dbReference type="InterPro" id="IPR027417">
    <property type="entry name" value="P-loop_NTPase"/>
</dbReference>
<evidence type="ECO:0000259" key="2">
    <source>
        <dbReference type="Pfam" id="PF05272"/>
    </source>
</evidence>
<keyword evidence="4" id="KW-1185">Reference proteome</keyword>
<dbReference type="EMBL" id="CP004354">
    <property type="protein sequence ID" value="AGG66895.1"/>
    <property type="molecule type" value="Genomic_DNA"/>
</dbReference>
<dbReference type="PATRIC" id="fig|1121353.3.peg.1481"/>
<feature type="region of interest" description="Disordered" evidence="1">
    <location>
        <begin position="1"/>
        <end position="20"/>
    </location>
</feature>
<dbReference type="OrthoDB" id="9763644at2"/>
<dbReference type="InterPro" id="IPR007936">
    <property type="entry name" value="VapE-like_dom"/>
</dbReference>
<dbReference type="SUPFAM" id="SSF52540">
    <property type="entry name" value="P-loop containing nucleoside triphosphate hydrolases"/>
    <property type="match status" value="1"/>
</dbReference>